<dbReference type="NCBIfam" id="TIGR00257">
    <property type="entry name" value="IMPACT_YIGZ"/>
    <property type="match status" value="1"/>
</dbReference>
<dbReference type="PANTHER" id="PTHR16301">
    <property type="entry name" value="IMPACT-RELATED"/>
    <property type="match status" value="1"/>
</dbReference>
<organism evidence="4 5">
    <name type="scientific">Hathewaya limosa</name>
    <name type="common">Clostridium limosum</name>
    <dbReference type="NCBI Taxonomy" id="1536"/>
    <lineage>
        <taxon>Bacteria</taxon>
        <taxon>Bacillati</taxon>
        <taxon>Bacillota</taxon>
        <taxon>Clostridia</taxon>
        <taxon>Eubacteriales</taxon>
        <taxon>Clostridiaceae</taxon>
        <taxon>Hathewaya</taxon>
    </lineage>
</organism>
<accession>A0ABU0JUT1</accession>
<comment type="caution">
    <text evidence="4">The sequence shown here is derived from an EMBL/GenBank/DDBJ whole genome shotgun (WGS) entry which is preliminary data.</text>
</comment>
<sequence>MSYFTIKNRATAEFEEKKSTFIGHVRRVNNEDEAKAFIDEIRNKYKDARHNVYAYVVGENMGIQRYSDDGEPKGTGGMPVLEVIKKNNITDTVIVVTRYFGGILLGASGLTRAYSKGASMAVKEGQIVEKVKGCKVNVEFEYDLLGKIQYNFAQNDIHIEDTQYSDKVVLTLFLESDKINDIEKEIMNITSGNGILLRDDEKYFFKLDNRLFEDDKK</sequence>
<dbReference type="Proteomes" id="UP001224418">
    <property type="component" value="Unassembled WGS sequence"/>
</dbReference>
<dbReference type="RefSeq" id="WP_307355660.1">
    <property type="nucleotide sequence ID" value="NZ_BAAACJ010000005.1"/>
</dbReference>
<keyword evidence="5" id="KW-1185">Reference proteome</keyword>
<evidence type="ECO:0000256" key="1">
    <source>
        <dbReference type="ARBA" id="ARBA00007665"/>
    </source>
</evidence>
<dbReference type="SUPFAM" id="SSF54980">
    <property type="entry name" value="EF-G C-terminal domain-like"/>
    <property type="match status" value="1"/>
</dbReference>
<evidence type="ECO:0000259" key="3">
    <source>
        <dbReference type="Pfam" id="PF09186"/>
    </source>
</evidence>
<dbReference type="InterPro" id="IPR015269">
    <property type="entry name" value="UPF0029_Impact_C"/>
</dbReference>
<reference evidence="4 5" key="1">
    <citation type="submission" date="2023-07" db="EMBL/GenBank/DDBJ databases">
        <title>Genomic Encyclopedia of Type Strains, Phase IV (KMG-IV): sequencing the most valuable type-strain genomes for metagenomic binning, comparative biology and taxonomic classification.</title>
        <authorList>
            <person name="Goeker M."/>
        </authorList>
    </citation>
    <scope>NUCLEOTIDE SEQUENCE [LARGE SCALE GENOMIC DNA]</scope>
    <source>
        <strain evidence="4 5">DSM 1400</strain>
    </source>
</reference>
<dbReference type="InterPro" id="IPR020569">
    <property type="entry name" value="UPF0029_Impact_CS"/>
</dbReference>
<gene>
    <name evidence="4" type="ORF">QOZ93_001408</name>
</gene>
<evidence type="ECO:0000313" key="4">
    <source>
        <dbReference type="EMBL" id="MDQ0479667.1"/>
    </source>
</evidence>
<dbReference type="PROSITE" id="PS00910">
    <property type="entry name" value="UPF0029"/>
    <property type="match status" value="1"/>
</dbReference>
<proteinExistence type="inferred from homology"/>
<feature type="domain" description="Impact N-terminal" evidence="2">
    <location>
        <begin position="17"/>
        <end position="121"/>
    </location>
</feature>
<dbReference type="InterPro" id="IPR015796">
    <property type="entry name" value="Impact_YigZ-like"/>
</dbReference>
<dbReference type="PANTHER" id="PTHR16301:SF20">
    <property type="entry name" value="IMPACT FAMILY MEMBER YIGZ"/>
    <property type="match status" value="1"/>
</dbReference>
<dbReference type="InterPro" id="IPR036956">
    <property type="entry name" value="Impact_N_sf"/>
</dbReference>
<dbReference type="Pfam" id="PF01205">
    <property type="entry name" value="Impact_N"/>
    <property type="match status" value="1"/>
</dbReference>
<dbReference type="EMBL" id="JAUSWN010000010">
    <property type="protein sequence ID" value="MDQ0479667.1"/>
    <property type="molecule type" value="Genomic_DNA"/>
</dbReference>
<dbReference type="Pfam" id="PF09186">
    <property type="entry name" value="DUF1949"/>
    <property type="match status" value="1"/>
</dbReference>
<comment type="similarity">
    <text evidence="1">Belongs to the IMPACT family.</text>
</comment>
<dbReference type="InterPro" id="IPR020568">
    <property type="entry name" value="Ribosomal_Su5_D2-typ_SF"/>
</dbReference>
<dbReference type="InterPro" id="IPR001498">
    <property type="entry name" value="Impact_N"/>
</dbReference>
<dbReference type="InterPro" id="IPR023582">
    <property type="entry name" value="Impact"/>
</dbReference>
<feature type="domain" description="UPF0029" evidence="3">
    <location>
        <begin position="138"/>
        <end position="193"/>
    </location>
</feature>
<dbReference type="Gene3D" id="3.30.70.240">
    <property type="match status" value="1"/>
</dbReference>
<dbReference type="SUPFAM" id="SSF54211">
    <property type="entry name" value="Ribosomal protein S5 domain 2-like"/>
    <property type="match status" value="1"/>
</dbReference>
<protein>
    <submittedName>
        <fullName evidence="4">YigZ family protein</fullName>
    </submittedName>
</protein>
<evidence type="ECO:0000259" key="2">
    <source>
        <dbReference type="Pfam" id="PF01205"/>
    </source>
</evidence>
<name>A0ABU0JUT1_HATLI</name>
<dbReference type="Gene3D" id="3.30.230.30">
    <property type="entry name" value="Impact, N-terminal domain"/>
    <property type="match status" value="1"/>
</dbReference>
<dbReference type="InterPro" id="IPR035647">
    <property type="entry name" value="EFG_III/V"/>
</dbReference>
<evidence type="ECO:0000313" key="5">
    <source>
        <dbReference type="Proteomes" id="UP001224418"/>
    </source>
</evidence>